<dbReference type="AlphaFoldDB" id="A0A382SMN9"/>
<gene>
    <name evidence="1" type="ORF">METZ01_LOCUS363960</name>
</gene>
<dbReference type="EMBL" id="UINC01130197">
    <property type="protein sequence ID" value="SVD11106.1"/>
    <property type="molecule type" value="Genomic_DNA"/>
</dbReference>
<sequence length="87" mass="10366">MDWTDSYDRNKLADCAEKMIKEIIFEIHSIKLPVHVENNLTTKELCMLYRWPLYVGVNTFMERLIRTLYNFDKGQKGRYDGGTYKPV</sequence>
<organism evidence="1">
    <name type="scientific">marine metagenome</name>
    <dbReference type="NCBI Taxonomy" id="408172"/>
    <lineage>
        <taxon>unclassified sequences</taxon>
        <taxon>metagenomes</taxon>
        <taxon>ecological metagenomes</taxon>
    </lineage>
</organism>
<reference evidence="1" key="1">
    <citation type="submission" date="2018-05" db="EMBL/GenBank/DDBJ databases">
        <authorList>
            <person name="Lanie J.A."/>
            <person name="Ng W.-L."/>
            <person name="Kazmierczak K.M."/>
            <person name="Andrzejewski T.M."/>
            <person name="Davidsen T.M."/>
            <person name="Wayne K.J."/>
            <person name="Tettelin H."/>
            <person name="Glass J.I."/>
            <person name="Rusch D."/>
            <person name="Podicherti R."/>
            <person name="Tsui H.-C.T."/>
            <person name="Winkler M.E."/>
        </authorList>
    </citation>
    <scope>NUCLEOTIDE SEQUENCE</scope>
</reference>
<evidence type="ECO:0000313" key="1">
    <source>
        <dbReference type="EMBL" id="SVD11106.1"/>
    </source>
</evidence>
<accession>A0A382SMN9</accession>
<name>A0A382SMN9_9ZZZZ</name>
<protein>
    <submittedName>
        <fullName evidence="1">Uncharacterized protein</fullName>
    </submittedName>
</protein>
<feature type="non-terminal residue" evidence="1">
    <location>
        <position position="87"/>
    </location>
</feature>
<proteinExistence type="predicted"/>